<evidence type="ECO:0000313" key="6">
    <source>
        <dbReference type="Proteomes" id="UP000693970"/>
    </source>
</evidence>
<name>A0A9K3LFZ5_9STRA</name>
<dbReference type="GO" id="GO:0001653">
    <property type="term" value="F:peptide receptor activity"/>
    <property type="evidence" value="ECO:0007669"/>
    <property type="project" value="TreeGrafter"/>
</dbReference>
<dbReference type="Pfam" id="PF00211">
    <property type="entry name" value="Guanylate_cyc"/>
    <property type="match status" value="1"/>
</dbReference>
<dbReference type="OrthoDB" id="40333at2759"/>
<accession>A0A9K3LFZ5</accession>
<protein>
    <submittedName>
        <fullName evidence="5">Family 3 adenylate cyclase</fullName>
    </submittedName>
</protein>
<proteinExistence type="predicted"/>
<dbReference type="GO" id="GO:0000166">
    <property type="term" value="F:nucleotide binding"/>
    <property type="evidence" value="ECO:0007669"/>
    <property type="project" value="UniProtKB-KW"/>
</dbReference>
<reference evidence="5" key="2">
    <citation type="submission" date="2021-04" db="EMBL/GenBank/DDBJ databases">
        <authorList>
            <person name="Podell S."/>
        </authorList>
    </citation>
    <scope>NUCLEOTIDE SEQUENCE</scope>
    <source>
        <strain evidence="5">Hildebrandi</strain>
    </source>
</reference>
<keyword evidence="3" id="KW-0472">Membrane</keyword>
<dbReference type="GO" id="GO:0004383">
    <property type="term" value="F:guanylate cyclase activity"/>
    <property type="evidence" value="ECO:0007669"/>
    <property type="project" value="TreeGrafter"/>
</dbReference>
<reference evidence="5" key="1">
    <citation type="journal article" date="2021" name="Sci. Rep.">
        <title>Diploid genomic architecture of Nitzschia inconspicua, an elite biomass production diatom.</title>
        <authorList>
            <person name="Oliver A."/>
            <person name="Podell S."/>
            <person name="Pinowska A."/>
            <person name="Traller J.C."/>
            <person name="Smith S.R."/>
            <person name="McClure R."/>
            <person name="Beliaev A."/>
            <person name="Bohutskyi P."/>
            <person name="Hill E.A."/>
            <person name="Rabines A."/>
            <person name="Zheng H."/>
            <person name="Allen L.Z."/>
            <person name="Kuo A."/>
            <person name="Grigoriev I.V."/>
            <person name="Allen A.E."/>
            <person name="Hazlebeck D."/>
            <person name="Allen E.E."/>
        </authorList>
    </citation>
    <scope>NUCLEOTIDE SEQUENCE</scope>
    <source>
        <strain evidence="5">Hildebrandi</strain>
    </source>
</reference>
<feature type="transmembrane region" description="Helical" evidence="3">
    <location>
        <begin position="150"/>
        <end position="174"/>
    </location>
</feature>
<dbReference type="InterPro" id="IPR001054">
    <property type="entry name" value="A/G_cyclase"/>
</dbReference>
<keyword evidence="2" id="KW-0456">Lyase</keyword>
<evidence type="ECO:0000313" key="5">
    <source>
        <dbReference type="EMBL" id="KAG7361432.1"/>
    </source>
</evidence>
<dbReference type="AlphaFoldDB" id="A0A9K3LFZ5"/>
<keyword evidence="6" id="KW-1185">Reference proteome</keyword>
<dbReference type="SMART" id="SM00044">
    <property type="entry name" value="CYCc"/>
    <property type="match status" value="1"/>
</dbReference>
<evidence type="ECO:0000256" key="3">
    <source>
        <dbReference type="SAM" id="Phobius"/>
    </source>
</evidence>
<evidence type="ECO:0000259" key="4">
    <source>
        <dbReference type="PROSITE" id="PS50125"/>
    </source>
</evidence>
<evidence type="ECO:0000256" key="2">
    <source>
        <dbReference type="ARBA" id="ARBA00023239"/>
    </source>
</evidence>
<dbReference type="PANTHER" id="PTHR11920">
    <property type="entry name" value="GUANYLYL CYCLASE"/>
    <property type="match status" value="1"/>
</dbReference>
<dbReference type="GO" id="GO:0007168">
    <property type="term" value="P:receptor guanylyl cyclase signaling pathway"/>
    <property type="evidence" value="ECO:0007669"/>
    <property type="project" value="TreeGrafter"/>
</dbReference>
<sequence length="426" mass="47451">MASLGTMSAFEDATDEFANIVTLFKASLLLGPYRHTGTEFQHDPVTFFGYPVFDSFVPCIIVVLKNSLGQAETYRIDGSDAFYVGQGDLHDAAYDDIVEFESIVDYLTNRASPLTQSYTAANLTNAYTEYQMFVYPSSVTEAVYVTNEPMLYAVGIGSVFLFVTAVFLMYNYLVERRRKIVLDRAVQSTAVVHSLFPENVQKRLYEELGQYKQNKNKNNRIEKIWNVTEPKANDGFTRWSSSRSPVEEFGLLETIYSKFDSLALRRGVFKVETIGDCYVAVTGVPEVQEDHALIMAKFGSECMVGLQQLLVGTLTDKYGEDTRDLSLWIGMHSGPVIAGVLHGVKACFQLFGDTVNTAARMESTGMPGRIHCSQATADLLVAAGKGGWIRAHEGLVHAKGKGELQTYWIENAQKSRTARSLQRNEL</sequence>
<dbReference type="GO" id="GO:0005886">
    <property type="term" value="C:plasma membrane"/>
    <property type="evidence" value="ECO:0007669"/>
    <property type="project" value="TreeGrafter"/>
</dbReference>
<dbReference type="Proteomes" id="UP000693970">
    <property type="component" value="Unassembled WGS sequence"/>
</dbReference>
<comment type="caution">
    <text evidence="5">The sequence shown here is derived from an EMBL/GenBank/DDBJ whole genome shotgun (WGS) entry which is preliminary data.</text>
</comment>
<gene>
    <name evidence="5" type="ORF">IV203_036532</name>
</gene>
<dbReference type="EMBL" id="JAGRRH010000013">
    <property type="protein sequence ID" value="KAG7361432.1"/>
    <property type="molecule type" value="Genomic_DNA"/>
</dbReference>
<organism evidence="5 6">
    <name type="scientific">Nitzschia inconspicua</name>
    <dbReference type="NCBI Taxonomy" id="303405"/>
    <lineage>
        <taxon>Eukaryota</taxon>
        <taxon>Sar</taxon>
        <taxon>Stramenopiles</taxon>
        <taxon>Ochrophyta</taxon>
        <taxon>Bacillariophyta</taxon>
        <taxon>Bacillariophyceae</taxon>
        <taxon>Bacillariophycidae</taxon>
        <taxon>Bacillariales</taxon>
        <taxon>Bacillariaceae</taxon>
        <taxon>Nitzschia</taxon>
    </lineage>
</organism>
<feature type="domain" description="Guanylate cyclase" evidence="4">
    <location>
        <begin position="235"/>
        <end position="362"/>
    </location>
</feature>
<keyword evidence="1" id="KW-0547">Nucleotide-binding</keyword>
<dbReference type="CDD" id="cd07302">
    <property type="entry name" value="CHD"/>
    <property type="match status" value="1"/>
</dbReference>
<evidence type="ECO:0000256" key="1">
    <source>
        <dbReference type="ARBA" id="ARBA00022741"/>
    </source>
</evidence>
<dbReference type="PROSITE" id="PS50125">
    <property type="entry name" value="GUANYLATE_CYCLASE_2"/>
    <property type="match status" value="1"/>
</dbReference>
<dbReference type="GO" id="GO:0004016">
    <property type="term" value="F:adenylate cyclase activity"/>
    <property type="evidence" value="ECO:0007669"/>
    <property type="project" value="TreeGrafter"/>
</dbReference>
<dbReference type="InterPro" id="IPR050401">
    <property type="entry name" value="Cyclic_nucleotide_synthase"/>
</dbReference>
<keyword evidence="3" id="KW-1133">Transmembrane helix</keyword>
<dbReference type="GO" id="GO:0035556">
    <property type="term" value="P:intracellular signal transduction"/>
    <property type="evidence" value="ECO:0007669"/>
    <property type="project" value="InterPro"/>
</dbReference>
<dbReference type="PANTHER" id="PTHR11920:SF335">
    <property type="entry name" value="GUANYLATE CYCLASE"/>
    <property type="match status" value="1"/>
</dbReference>
<keyword evidence="3" id="KW-0812">Transmembrane</keyword>